<dbReference type="GO" id="GO:0016787">
    <property type="term" value="F:hydrolase activity"/>
    <property type="evidence" value="ECO:0007669"/>
    <property type="project" value="UniProtKB-KW"/>
</dbReference>
<feature type="transmembrane region" description="Helical" evidence="1">
    <location>
        <begin position="184"/>
        <end position="205"/>
    </location>
</feature>
<reference evidence="4 5" key="1">
    <citation type="submission" date="2024-11" db="EMBL/GenBank/DDBJ databases">
        <authorList>
            <person name="Heng Y.C."/>
            <person name="Lim A.C.H."/>
            <person name="Lee J.K.Y."/>
            <person name="Kittelmann S."/>
        </authorList>
    </citation>
    <scope>NUCLEOTIDE SEQUENCE [LARGE SCALE GENOMIC DNA]</scope>
    <source>
        <strain evidence="4 5">WILCCON 0202</strain>
    </source>
</reference>
<organism evidence="4 5">
    <name type="scientific">Candidatus Clostridium radicumherbarum</name>
    <dbReference type="NCBI Taxonomy" id="3381662"/>
    <lineage>
        <taxon>Bacteria</taxon>
        <taxon>Bacillati</taxon>
        <taxon>Bacillota</taxon>
        <taxon>Clostridia</taxon>
        <taxon>Eubacteriales</taxon>
        <taxon>Clostridiaceae</taxon>
        <taxon>Clostridium</taxon>
    </lineage>
</organism>
<dbReference type="InterPro" id="IPR037522">
    <property type="entry name" value="HD_GYP_dom"/>
</dbReference>
<dbReference type="Gene3D" id="1.10.3210.10">
    <property type="entry name" value="Hypothetical protein af1432"/>
    <property type="match status" value="1"/>
</dbReference>
<feature type="transmembrane region" description="Helical" evidence="1">
    <location>
        <begin position="39"/>
        <end position="59"/>
    </location>
</feature>
<evidence type="ECO:0000313" key="5">
    <source>
        <dbReference type="Proteomes" id="UP001623661"/>
    </source>
</evidence>
<dbReference type="EMBL" id="JBJHZY010000002">
    <property type="protein sequence ID" value="MFL0268577.1"/>
    <property type="molecule type" value="Genomic_DNA"/>
</dbReference>
<feature type="transmembrane region" description="Helical" evidence="1">
    <location>
        <begin position="71"/>
        <end position="93"/>
    </location>
</feature>
<gene>
    <name evidence="4" type="ORF">ACJDUH_10800</name>
</gene>
<name>A0ABW8TWR0_9CLOT</name>
<keyword evidence="1" id="KW-0472">Membrane</keyword>
<accession>A0ABW8TWR0</accession>
<keyword evidence="5" id="KW-1185">Reference proteome</keyword>
<evidence type="ECO:0000259" key="3">
    <source>
        <dbReference type="PROSITE" id="PS51832"/>
    </source>
</evidence>
<sequence length="426" mass="48836">MKDIPLKLKVFLASLYIFTIATIIFMYQSNAFHIVQQNYMKVIFFSIVLAVSENFRIVYKDMALSTSLAVLVASFILFGPLVGNIIIVIGFSLTFKKVDGKYHNIFKEPFYKVLFNYCAQIIPMMYGGLVYISLGGNFDLSSIWSKIPLVIIYSIIYLVLNTLLISILFSILNNKKGLFFFINIIRLSLLNSVIMTPFGIVLAYMFNKYNYIGVLLVIFPIVLVRYTFSLYLESKNQYIQTVDTLMHAMEARDKYTEGHSKRVCEISSRIAKELKYSDTKIERIRIASLLHDVGKIGIDDKILNKPGKLTNEEYEIIKSHPGIGYNILKDIKNLQDILPIVRNHHERYDGKGYPDGKSGNDLNLDVFIVQLADSIDAMSTDRPYRKALSEEEIMAEINKFRGSQFHPKVVDAYTKILEKHKNQKAV</sequence>
<feature type="domain" description="HD" evidence="2">
    <location>
        <begin position="256"/>
        <end position="378"/>
    </location>
</feature>
<dbReference type="SUPFAM" id="SSF109604">
    <property type="entry name" value="HD-domain/PDEase-like"/>
    <property type="match status" value="1"/>
</dbReference>
<evidence type="ECO:0000256" key="1">
    <source>
        <dbReference type="SAM" id="Phobius"/>
    </source>
</evidence>
<protein>
    <submittedName>
        <fullName evidence="4">HD-GYP domain-containing protein</fullName>
        <ecNumber evidence="4">3.1.4.-</ecNumber>
    </submittedName>
</protein>
<feature type="transmembrane region" description="Helical" evidence="1">
    <location>
        <begin position="114"/>
        <end position="135"/>
    </location>
</feature>
<feature type="transmembrane region" description="Helical" evidence="1">
    <location>
        <begin position="147"/>
        <end position="172"/>
    </location>
</feature>
<comment type="caution">
    <text evidence="4">The sequence shown here is derived from an EMBL/GenBank/DDBJ whole genome shotgun (WGS) entry which is preliminary data.</text>
</comment>
<dbReference type="EC" id="3.1.4.-" evidence="4"/>
<dbReference type="PROSITE" id="PS51832">
    <property type="entry name" value="HD_GYP"/>
    <property type="match status" value="1"/>
</dbReference>
<dbReference type="CDD" id="cd00077">
    <property type="entry name" value="HDc"/>
    <property type="match status" value="1"/>
</dbReference>
<dbReference type="Pfam" id="PF13487">
    <property type="entry name" value="HD_5"/>
    <property type="match status" value="1"/>
</dbReference>
<dbReference type="RefSeq" id="WP_406765204.1">
    <property type="nucleotide sequence ID" value="NZ_JBJHZY010000002.1"/>
</dbReference>
<keyword evidence="1" id="KW-0812">Transmembrane</keyword>
<dbReference type="InterPro" id="IPR006675">
    <property type="entry name" value="HDIG_dom"/>
</dbReference>
<dbReference type="PANTHER" id="PTHR43155:SF2">
    <property type="entry name" value="CYCLIC DI-GMP PHOSPHODIESTERASE PA4108"/>
    <property type="match status" value="1"/>
</dbReference>
<dbReference type="InterPro" id="IPR006674">
    <property type="entry name" value="HD_domain"/>
</dbReference>
<evidence type="ECO:0000313" key="4">
    <source>
        <dbReference type="EMBL" id="MFL0268577.1"/>
    </source>
</evidence>
<proteinExistence type="predicted"/>
<evidence type="ECO:0000259" key="2">
    <source>
        <dbReference type="PROSITE" id="PS51831"/>
    </source>
</evidence>
<dbReference type="NCBIfam" id="TIGR00277">
    <property type="entry name" value="HDIG"/>
    <property type="match status" value="1"/>
</dbReference>
<feature type="domain" description="HD-GYP" evidence="3">
    <location>
        <begin position="234"/>
        <end position="426"/>
    </location>
</feature>
<dbReference type="Proteomes" id="UP001623661">
    <property type="component" value="Unassembled WGS sequence"/>
</dbReference>
<dbReference type="PANTHER" id="PTHR43155">
    <property type="entry name" value="CYCLIC DI-GMP PHOSPHODIESTERASE PA4108-RELATED"/>
    <property type="match status" value="1"/>
</dbReference>
<dbReference type="InterPro" id="IPR003607">
    <property type="entry name" value="HD/PDEase_dom"/>
</dbReference>
<dbReference type="PROSITE" id="PS51831">
    <property type="entry name" value="HD"/>
    <property type="match status" value="1"/>
</dbReference>
<dbReference type="SMART" id="SM00471">
    <property type="entry name" value="HDc"/>
    <property type="match status" value="1"/>
</dbReference>
<feature type="transmembrane region" description="Helical" evidence="1">
    <location>
        <begin position="6"/>
        <end position="27"/>
    </location>
</feature>
<feature type="transmembrane region" description="Helical" evidence="1">
    <location>
        <begin position="211"/>
        <end position="232"/>
    </location>
</feature>
<keyword evidence="4" id="KW-0378">Hydrolase</keyword>
<keyword evidence="1" id="KW-1133">Transmembrane helix</keyword>